<keyword evidence="1" id="KW-1133">Transmembrane helix</keyword>
<protein>
    <submittedName>
        <fullName evidence="2">Uncharacterized protein</fullName>
    </submittedName>
</protein>
<feature type="transmembrane region" description="Helical" evidence="1">
    <location>
        <begin position="77"/>
        <end position="99"/>
    </location>
</feature>
<sequence length="104" mass="11041">MIRHLWPLLIGFSLWAMAFTALYTVQYLGCYLGWSPQAHRLALVAGAAIAIAVSVGVLVVQIAYVRRLGQATTFMHRVGIGATVAAIAATIITFAPIVLASACI</sequence>
<dbReference type="EMBL" id="JACVVX010000008">
    <property type="protein sequence ID" value="MBD0417033.1"/>
    <property type="molecule type" value="Genomic_DNA"/>
</dbReference>
<reference evidence="2" key="1">
    <citation type="submission" date="2020-09" db="EMBL/GenBank/DDBJ databases">
        <title>Genome seq and assembly of Tianweitania sp.</title>
        <authorList>
            <person name="Chhetri G."/>
        </authorList>
    </citation>
    <scope>NUCLEOTIDE SEQUENCE</scope>
    <source>
        <strain evidence="2">Rool2</strain>
    </source>
</reference>
<proteinExistence type="predicted"/>
<keyword evidence="1" id="KW-0472">Membrane</keyword>
<dbReference type="RefSeq" id="WP_188166461.1">
    <property type="nucleotide sequence ID" value="NZ_JACVVX010000008.1"/>
</dbReference>
<name>A0A8J6PMJ8_9HYPH</name>
<gene>
    <name evidence="2" type="ORF">ICI42_20480</name>
</gene>
<feature type="transmembrane region" description="Helical" evidence="1">
    <location>
        <begin position="7"/>
        <end position="29"/>
    </location>
</feature>
<comment type="caution">
    <text evidence="2">The sequence shown here is derived from an EMBL/GenBank/DDBJ whole genome shotgun (WGS) entry which is preliminary data.</text>
</comment>
<evidence type="ECO:0000256" key="1">
    <source>
        <dbReference type="SAM" id="Phobius"/>
    </source>
</evidence>
<dbReference type="AlphaFoldDB" id="A0A8J6PMJ8"/>
<evidence type="ECO:0000313" key="2">
    <source>
        <dbReference type="EMBL" id="MBD0417033.1"/>
    </source>
</evidence>
<organism evidence="2 3">
    <name type="scientific">Oryzicola mucosus</name>
    <dbReference type="NCBI Taxonomy" id="2767425"/>
    <lineage>
        <taxon>Bacteria</taxon>
        <taxon>Pseudomonadati</taxon>
        <taxon>Pseudomonadota</taxon>
        <taxon>Alphaproteobacteria</taxon>
        <taxon>Hyphomicrobiales</taxon>
        <taxon>Phyllobacteriaceae</taxon>
        <taxon>Oryzicola</taxon>
    </lineage>
</organism>
<feature type="transmembrane region" description="Helical" evidence="1">
    <location>
        <begin position="41"/>
        <end position="65"/>
    </location>
</feature>
<keyword evidence="3" id="KW-1185">Reference proteome</keyword>
<accession>A0A8J6PMJ8</accession>
<dbReference type="Proteomes" id="UP000643405">
    <property type="component" value="Unassembled WGS sequence"/>
</dbReference>
<keyword evidence="1" id="KW-0812">Transmembrane</keyword>
<evidence type="ECO:0000313" key="3">
    <source>
        <dbReference type="Proteomes" id="UP000643405"/>
    </source>
</evidence>